<organism evidence="3 4">
    <name type="scientific">Polarella glacialis</name>
    <name type="common">Dinoflagellate</name>
    <dbReference type="NCBI Taxonomy" id="89957"/>
    <lineage>
        <taxon>Eukaryota</taxon>
        <taxon>Sar</taxon>
        <taxon>Alveolata</taxon>
        <taxon>Dinophyceae</taxon>
        <taxon>Suessiales</taxon>
        <taxon>Suessiaceae</taxon>
        <taxon>Polarella</taxon>
    </lineage>
</organism>
<dbReference type="SUPFAM" id="SSF54928">
    <property type="entry name" value="RNA-binding domain, RBD"/>
    <property type="match status" value="1"/>
</dbReference>
<dbReference type="EMBL" id="CAJNNV010008107">
    <property type="protein sequence ID" value="CAE8595774.1"/>
    <property type="molecule type" value="Genomic_DNA"/>
</dbReference>
<dbReference type="Gene3D" id="3.40.50.12760">
    <property type="match status" value="1"/>
</dbReference>
<dbReference type="Gene3D" id="3.30.70.330">
    <property type="match status" value="1"/>
</dbReference>
<dbReference type="GO" id="GO:0032259">
    <property type="term" value="P:methylation"/>
    <property type="evidence" value="ECO:0007669"/>
    <property type="project" value="InterPro"/>
</dbReference>
<comment type="caution">
    <text evidence="3">The sequence shown here is derived from an EMBL/GenBank/DDBJ whole genome shotgun (WGS) entry which is preliminary data.</text>
</comment>
<dbReference type="InterPro" id="IPR002877">
    <property type="entry name" value="RNA_MeTrfase_FtsJ_dom"/>
</dbReference>
<keyword evidence="4" id="KW-1185">Reference proteome</keyword>
<reference evidence="3" key="1">
    <citation type="submission" date="2021-02" db="EMBL/GenBank/DDBJ databases">
        <authorList>
            <person name="Dougan E. K."/>
            <person name="Rhodes N."/>
            <person name="Thang M."/>
            <person name="Chan C."/>
        </authorList>
    </citation>
    <scope>NUCLEOTIDE SEQUENCE</scope>
</reference>
<gene>
    <name evidence="3" type="ORF">PGLA1383_LOCUS14272</name>
</gene>
<dbReference type="Pfam" id="PF01728">
    <property type="entry name" value="FtsJ"/>
    <property type="match status" value="1"/>
</dbReference>
<evidence type="ECO:0000313" key="3">
    <source>
        <dbReference type="EMBL" id="CAE8595774.1"/>
    </source>
</evidence>
<dbReference type="SUPFAM" id="SSF53335">
    <property type="entry name" value="S-adenosyl-L-methionine-dependent methyltransferases"/>
    <property type="match status" value="1"/>
</dbReference>
<feature type="region of interest" description="Disordered" evidence="1">
    <location>
        <begin position="79"/>
        <end position="100"/>
    </location>
</feature>
<accession>A0A813EDT9</accession>
<name>A0A813EDT9_POLGL</name>
<dbReference type="GO" id="GO:0008168">
    <property type="term" value="F:methyltransferase activity"/>
    <property type="evidence" value="ECO:0007669"/>
    <property type="project" value="InterPro"/>
</dbReference>
<feature type="non-terminal residue" evidence="3">
    <location>
        <position position="1"/>
    </location>
</feature>
<evidence type="ECO:0000256" key="1">
    <source>
        <dbReference type="SAM" id="MobiDB-lite"/>
    </source>
</evidence>
<feature type="domain" description="Ribosomal RNA methyltransferase FtsJ" evidence="2">
    <location>
        <begin position="1"/>
        <end position="139"/>
    </location>
</feature>
<dbReference type="InterPro" id="IPR012677">
    <property type="entry name" value="Nucleotide-bd_a/b_plait_sf"/>
</dbReference>
<dbReference type="OrthoDB" id="444882at2759"/>
<dbReference type="InterPro" id="IPR029063">
    <property type="entry name" value="SAM-dependent_MTases_sf"/>
</dbReference>
<dbReference type="Proteomes" id="UP000654075">
    <property type="component" value="Unassembled WGS sequence"/>
</dbReference>
<dbReference type="InterPro" id="IPR035979">
    <property type="entry name" value="RBD_domain_sf"/>
</dbReference>
<dbReference type="GO" id="GO:0003676">
    <property type="term" value="F:nucleic acid binding"/>
    <property type="evidence" value="ECO:0007669"/>
    <property type="project" value="InterPro"/>
</dbReference>
<sequence>DLGCAPGGFSARLLEEAVECRGYGVTLPAQDGGFPILLHHDRFQLQACDLMTLKTPQDLDCPGEVDVCIADAQDLGRRTNPNNALQLQKGKGRGRGNKQGASAEAAGVGAACSFLGIWALTLQEMMLGMGSLRSGGTFFFRFGWRGRGAGEEAWYREATMRLFALILAHFSEVAPFKSMSYHQADPCFYVVATGFRRDAYAEGDLQSKLQESIASIVKCDRVHDLPSCIEFLAEFVTADMLERINGMLDLVGRMRAIGLSSRKNVEAGGRDNPEAALWVSPVPFSLTMPRLKEIMERHGKIANIRRRAHPVGVGADAHIQFMQSIHATAALEAINTLKVLGSSVSAKRFSDLIDK</sequence>
<dbReference type="AlphaFoldDB" id="A0A813EDT9"/>
<evidence type="ECO:0000313" key="4">
    <source>
        <dbReference type="Proteomes" id="UP000654075"/>
    </source>
</evidence>
<proteinExistence type="predicted"/>
<protein>
    <recommendedName>
        <fullName evidence="2">Ribosomal RNA methyltransferase FtsJ domain-containing protein</fullName>
    </recommendedName>
</protein>
<evidence type="ECO:0000259" key="2">
    <source>
        <dbReference type="Pfam" id="PF01728"/>
    </source>
</evidence>